<sequence>MAATSFKADALLLNTPQNACNNQGQTLSVTDAFELDVGSNIETLSDKHVRNRDAIVGLMYVPQLPPNHSCINATSDFIPSNVTRLNNLPARNCLLIALAPWVSAPCTKLFLSQAGRDDATAVILFPPDGSFSPPSPANDPKWDMEDPEWKSKYKLPVYAMPGAFGDELMLQLSQYSGRLIDAPNGDRLEKMYDANSTARVYGVVSLESRREALPGLWVFLLVVLAALVGIVAVSSIGMKFIQHRRRASLRARIAAGDVDLEMLGIKRLRVPQHILDKMPLYTYDKDGHPAAPAPINLPTDSKGEEPSSSASSNSPTIPAASQTSPSNPSTYERFKSSFSQTVCPICLDDYVSGESVVRELPCQHIFHPECIDSFLLQNSSLCPVCKKTVFPPGYCPEVITDAMVRQERYARSRRQRGNQDIMLNDIEPHHPAGSRWRRGIQNTFIGRLPFFRSSEPQPDRDFTAERAISPEAASSSSIRRREEMRRRAVAMLGPQRMVEDEERERDASRPKCEKTPSFRFDI</sequence>
<evidence type="ECO:0000313" key="1">
    <source>
        <dbReference type="EMBL" id="KAI2382289.1"/>
    </source>
</evidence>
<proteinExistence type="predicted"/>
<gene>
    <name evidence="1" type="ORF">LOY88_006159</name>
</gene>
<reference evidence="1" key="1">
    <citation type="journal article" date="2022" name="bioRxiv">
        <title>Population genetic analysis of Ophidiomyces ophidiicola, the causative agent of snake fungal disease, indicates recent introductions to the USA.</title>
        <authorList>
            <person name="Ladner J.T."/>
            <person name="Palmer J.M."/>
            <person name="Ettinger C.L."/>
            <person name="Stajich J.E."/>
            <person name="Farrell T.M."/>
            <person name="Glorioso B.M."/>
            <person name="Lawson B."/>
            <person name="Price S.J."/>
            <person name="Stengle A.G."/>
            <person name="Grear D.A."/>
            <person name="Lorch J.M."/>
        </authorList>
    </citation>
    <scope>NUCLEOTIDE SEQUENCE</scope>
    <source>
        <strain evidence="1">NWHC 24266-5</strain>
    </source>
</reference>
<protein>
    <submittedName>
        <fullName evidence="1">Uncharacterized protein</fullName>
    </submittedName>
</protein>
<dbReference type="EMBL" id="JALBCA010000132">
    <property type="protein sequence ID" value="KAI2382289.1"/>
    <property type="molecule type" value="Genomic_DNA"/>
</dbReference>
<accession>A0ACB8UP30</accession>
<organism evidence="1">
    <name type="scientific">Ophidiomyces ophidiicola</name>
    <dbReference type="NCBI Taxonomy" id="1387563"/>
    <lineage>
        <taxon>Eukaryota</taxon>
        <taxon>Fungi</taxon>
        <taxon>Dikarya</taxon>
        <taxon>Ascomycota</taxon>
        <taxon>Pezizomycotina</taxon>
        <taxon>Eurotiomycetes</taxon>
        <taxon>Eurotiomycetidae</taxon>
        <taxon>Onygenales</taxon>
        <taxon>Onygenaceae</taxon>
        <taxon>Ophidiomyces</taxon>
    </lineage>
</organism>
<name>A0ACB8UP30_9EURO</name>
<comment type="caution">
    <text evidence="1">The sequence shown here is derived from an EMBL/GenBank/DDBJ whole genome shotgun (WGS) entry which is preliminary data.</text>
</comment>